<name>A0A3P8VKI4_CYNSE</name>
<feature type="domain" description="Ig-like" evidence="3">
    <location>
        <begin position="37"/>
        <end position="126"/>
    </location>
</feature>
<dbReference type="PANTHER" id="PTHR23268:SF102">
    <property type="entry name" value="IMMUNOGLOBULIN V-SET DOMAIN-CONTAINING PROTEIN"/>
    <property type="match status" value="1"/>
</dbReference>
<dbReference type="Gene3D" id="2.60.40.10">
    <property type="entry name" value="Immunoglobulins"/>
    <property type="match status" value="1"/>
</dbReference>
<dbReference type="PANTHER" id="PTHR23268">
    <property type="entry name" value="T-CELL RECEPTOR BETA CHAIN"/>
    <property type="match status" value="1"/>
</dbReference>
<dbReference type="OMA" id="FLHTGAS"/>
<dbReference type="InterPro" id="IPR036179">
    <property type="entry name" value="Ig-like_dom_sf"/>
</dbReference>
<dbReference type="GeneTree" id="ENSGT00940000166007"/>
<evidence type="ECO:0000259" key="3">
    <source>
        <dbReference type="PROSITE" id="PS50835"/>
    </source>
</evidence>
<dbReference type="InterPro" id="IPR013783">
    <property type="entry name" value="Ig-like_fold"/>
</dbReference>
<dbReference type="GO" id="GO:0007166">
    <property type="term" value="P:cell surface receptor signaling pathway"/>
    <property type="evidence" value="ECO:0007669"/>
    <property type="project" value="TreeGrafter"/>
</dbReference>
<evidence type="ECO:0000256" key="1">
    <source>
        <dbReference type="ARBA" id="ARBA00022729"/>
    </source>
</evidence>
<dbReference type="Pfam" id="PF07686">
    <property type="entry name" value="V-set"/>
    <property type="match status" value="1"/>
</dbReference>
<evidence type="ECO:0000256" key="2">
    <source>
        <dbReference type="ARBA" id="ARBA00022859"/>
    </source>
</evidence>
<dbReference type="GO" id="GO:0002376">
    <property type="term" value="P:immune system process"/>
    <property type="evidence" value="ECO:0007669"/>
    <property type="project" value="UniProtKB-KW"/>
</dbReference>
<dbReference type="AlphaFoldDB" id="A0A3P8VKI4"/>
<dbReference type="InterPro" id="IPR013106">
    <property type="entry name" value="Ig_V-set"/>
</dbReference>
<dbReference type="Ensembl" id="ENSCSET00000015030.1">
    <property type="protein sequence ID" value="ENSCSEP00000014852.1"/>
    <property type="gene ID" value="ENSCSEG00000009554.1"/>
</dbReference>
<dbReference type="CDD" id="cd00099">
    <property type="entry name" value="IgV"/>
    <property type="match status" value="1"/>
</dbReference>
<dbReference type="InterPro" id="IPR003599">
    <property type="entry name" value="Ig_sub"/>
</dbReference>
<organism evidence="4 5">
    <name type="scientific">Cynoglossus semilaevis</name>
    <name type="common">Tongue sole</name>
    <dbReference type="NCBI Taxonomy" id="244447"/>
    <lineage>
        <taxon>Eukaryota</taxon>
        <taxon>Metazoa</taxon>
        <taxon>Chordata</taxon>
        <taxon>Craniata</taxon>
        <taxon>Vertebrata</taxon>
        <taxon>Euteleostomi</taxon>
        <taxon>Actinopterygii</taxon>
        <taxon>Neopterygii</taxon>
        <taxon>Teleostei</taxon>
        <taxon>Neoteleostei</taxon>
        <taxon>Acanthomorphata</taxon>
        <taxon>Carangaria</taxon>
        <taxon>Pleuronectiformes</taxon>
        <taxon>Pleuronectoidei</taxon>
        <taxon>Cynoglossidae</taxon>
        <taxon>Cynoglossinae</taxon>
        <taxon>Cynoglossus</taxon>
    </lineage>
</organism>
<dbReference type="InterPro" id="IPR007110">
    <property type="entry name" value="Ig-like_dom"/>
</dbReference>
<evidence type="ECO:0000313" key="4">
    <source>
        <dbReference type="Ensembl" id="ENSCSEP00000014852.1"/>
    </source>
</evidence>
<dbReference type="SMART" id="SM00406">
    <property type="entry name" value="IGv"/>
    <property type="match status" value="1"/>
</dbReference>
<reference evidence="4 5" key="1">
    <citation type="journal article" date="2014" name="Nat. Genet.">
        <title>Whole-genome sequence of a flatfish provides insights into ZW sex chromosome evolution and adaptation to a benthic lifestyle.</title>
        <authorList>
            <person name="Chen S."/>
            <person name="Zhang G."/>
            <person name="Shao C."/>
            <person name="Huang Q."/>
            <person name="Liu G."/>
            <person name="Zhang P."/>
            <person name="Song W."/>
            <person name="An N."/>
            <person name="Chalopin D."/>
            <person name="Volff J.N."/>
            <person name="Hong Y."/>
            <person name="Li Q."/>
            <person name="Sha Z."/>
            <person name="Zhou H."/>
            <person name="Xie M."/>
            <person name="Yu Q."/>
            <person name="Liu Y."/>
            <person name="Xiang H."/>
            <person name="Wang N."/>
            <person name="Wu K."/>
            <person name="Yang C."/>
            <person name="Zhou Q."/>
            <person name="Liao X."/>
            <person name="Yang L."/>
            <person name="Hu Q."/>
            <person name="Zhang J."/>
            <person name="Meng L."/>
            <person name="Jin L."/>
            <person name="Tian Y."/>
            <person name="Lian J."/>
            <person name="Yang J."/>
            <person name="Miao G."/>
            <person name="Liu S."/>
            <person name="Liang Z."/>
            <person name="Yan F."/>
            <person name="Li Y."/>
            <person name="Sun B."/>
            <person name="Zhang H."/>
            <person name="Zhang J."/>
            <person name="Zhu Y."/>
            <person name="Du M."/>
            <person name="Zhao Y."/>
            <person name="Schartl M."/>
            <person name="Tang Q."/>
            <person name="Wang J."/>
        </authorList>
    </citation>
    <scope>NUCLEOTIDE SEQUENCE</scope>
</reference>
<dbReference type="InterPro" id="IPR050413">
    <property type="entry name" value="TCR_beta_variable"/>
</dbReference>
<proteinExistence type="predicted"/>
<dbReference type="GO" id="GO:0005886">
    <property type="term" value="C:plasma membrane"/>
    <property type="evidence" value="ECO:0007669"/>
    <property type="project" value="TreeGrafter"/>
</dbReference>
<sequence>CLPSLPTPILGQLTIWAQSASDKRVIQSPFFITKGNGESVEREINCSHSIPSYDTILWYKQDKRDLIFLGYITATFQSVEVNLRGKVNFHGAGSRHASLTIKELSVNDSAVYFCAASQHSAAESLKVYTKTHNLISDSQT</sequence>
<protein>
    <recommendedName>
        <fullName evidence="3">Ig-like domain-containing protein</fullName>
    </recommendedName>
</protein>
<dbReference type="SMART" id="SM00409">
    <property type="entry name" value="IG"/>
    <property type="match status" value="1"/>
</dbReference>
<keyword evidence="1" id="KW-0732">Signal</keyword>
<reference evidence="4" key="3">
    <citation type="submission" date="2025-09" db="UniProtKB">
        <authorList>
            <consortium name="Ensembl"/>
        </authorList>
    </citation>
    <scope>IDENTIFICATION</scope>
</reference>
<evidence type="ECO:0000313" key="5">
    <source>
        <dbReference type="Proteomes" id="UP000265120"/>
    </source>
</evidence>
<accession>A0A3P8VKI4</accession>
<reference evidence="4" key="2">
    <citation type="submission" date="2025-08" db="UniProtKB">
        <authorList>
            <consortium name="Ensembl"/>
        </authorList>
    </citation>
    <scope>IDENTIFICATION</scope>
</reference>
<keyword evidence="2" id="KW-0391">Immunity</keyword>
<dbReference type="SUPFAM" id="SSF48726">
    <property type="entry name" value="Immunoglobulin"/>
    <property type="match status" value="1"/>
</dbReference>
<dbReference type="Proteomes" id="UP000265120">
    <property type="component" value="Chromosome 1"/>
</dbReference>
<keyword evidence="5" id="KW-1185">Reference proteome</keyword>
<dbReference type="PROSITE" id="PS50835">
    <property type="entry name" value="IG_LIKE"/>
    <property type="match status" value="1"/>
</dbReference>
<dbReference type="InParanoid" id="A0A3P8VKI4"/>